<evidence type="ECO:0000256" key="1">
    <source>
        <dbReference type="ARBA" id="ARBA00022679"/>
    </source>
</evidence>
<reference evidence="3 4" key="1">
    <citation type="submission" date="2019-03" db="EMBL/GenBank/DDBJ databases">
        <title>Root nodule microbial communities of legume samples collected from USA, Mexico and Botswana.</title>
        <authorList>
            <person name="Hirsch A."/>
        </authorList>
    </citation>
    <scope>NUCLEOTIDE SEQUENCE [LARGE SCALE GENOMIC DNA]</scope>
    <source>
        <strain evidence="3 4">55</strain>
    </source>
</reference>
<comment type="caution">
    <text evidence="3">The sequence shown here is derived from an EMBL/GenBank/DDBJ whole genome shotgun (WGS) entry which is preliminary data.</text>
</comment>
<protein>
    <submittedName>
        <fullName evidence="3">Methyltransferase family protein</fullName>
    </submittedName>
</protein>
<evidence type="ECO:0000313" key="3">
    <source>
        <dbReference type="EMBL" id="TCW23329.1"/>
    </source>
</evidence>
<feature type="domain" description="Methyltransferase" evidence="2">
    <location>
        <begin position="46"/>
        <end position="136"/>
    </location>
</feature>
<dbReference type="Pfam" id="PF13649">
    <property type="entry name" value="Methyltransf_25"/>
    <property type="match status" value="1"/>
</dbReference>
<dbReference type="Gene3D" id="3.40.50.150">
    <property type="entry name" value="Vaccinia Virus protein VP39"/>
    <property type="match status" value="1"/>
</dbReference>
<evidence type="ECO:0000259" key="2">
    <source>
        <dbReference type="Pfam" id="PF13649"/>
    </source>
</evidence>
<dbReference type="CDD" id="cd02440">
    <property type="entry name" value="AdoMet_MTases"/>
    <property type="match status" value="1"/>
</dbReference>
<dbReference type="AlphaFoldDB" id="A0A4R3ZSY4"/>
<name>A0A4R3ZSY4_9ACTN</name>
<dbReference type="Proteomes" id="UP000295805">
    <property type="component" value="Unassembled WGS sequence"/>
</dbReference>
<sequence>MTYEDIPSAYVARAEVLAGVLGREVAPDDPDREVIEAWAGGVPGRILDVGSGTGRWAGHLAALGHTVDGIEPSGPFVDMARESFPTVAFRHGAVSDLDGTQERWAGLLAWYSLIHMDGQELPVALATLHRVLEAGGQLLLSFFTGPCHGPFAHPAATAYLWPMDCMVTALERAGFRVTGRRTQPGAPHAVVTARSAA</sequence>
<evidence type="ECO:0000313" key="4">
    <source>
        <dbReference type="Proteomes" id="UP000295805"/>
    </source>
</evidence>
<keyword evidence="3" id="KW-0489">Methyltransferase</keyword>
<dbReference type="InterPro" id="IPR041698">
    <property type="entry name" value="Methyltransf_25"/>
</dbReference>
<accession>A0A4R3ZSY4</accession>
<organism evidence="3 4">
    <name type="scientific">Dietzia cinnamea</name>
    <dbReference type="NCBI Taxonomy" id="321318"/>
    <lineage>
        <taxon>Bacteria</taxon>
        <taxon>Bacillati</taxon>
        <taxon>Actinomycetota</taxon>
        <taxon>Actinomycetes</taxon>
        <taxon>Mycobacteriales</taxon>
        <taxon>Dietziaceae</taxon>
        <taxon>Dietzia</taxon>
    </lineage>
</organism>
<proteinExistence type="predicted"/>
<dbReference type="SUPFAM" id="SSF53335">
    <property type="entry name" value="S-adenosyl-L-methionine-dependent methyltransferases"/>
    <property type="match status" value="1"/>
</dbReference>
<dbReference type="PANTHER" id="PTHR43861">
    <property type="entry name" value="TRANS-ACONITATE 2-METHYLTRANSFERASE-RELATED"/>
    <property type="match status" value="1"/>
</dbReference>
<keyword evidence="1 3" id="KW-0808">Transferase</keyword>
<gene>
    <name evidence="3" type="ORF">EDD19_11319</name>
</gene>
<dbReference type="GO" id="GO:0032259">
    <property type="term" value="P:methylation"/>
    <property type="evidence" value="ECO:0007669"/>
    <property type="project" value="UniProtKB-KW"/>
</dbReference>
<dbReference type="RefSeq" id="WP_131885903.1">
    <property type="nucleotide sequence ID" value="NZ_CP143053.1"/>
</dbReference>
<dbReference type="EMBL" id="SMCX01000013">
    <property type="protein sequence ID" value="TCW23329.1"/>
    <property type="molecule type" value="Genomic_DNA"/>
</dbReference>
<dbReference type="InterPro" id="IPR029063">
    <property type="entry name" value="SAM-dependent_MTases_sf"/>
</dbReference>
<dbReference type="GeneID" id="89532097"/>
<dbReference type="GO" id="GO:0008168">
    <property type="term" value="F:methyltransferase activity"/>
    <property type="evidence" value="ECO:0007669"/>
    <property type="project" value="UniProtKB-KW"/>
</dbReference>